<dbReference type="GO" id="GO:0005886">
    <property type="term" value="C:plasma membrane"/>
    <property type="evidence" value="ECO:0007669"/>
    <property type="project" value="UniProtKB-SubCell"/>
</dbReference>
<dbReference type="CDD" id="cd06261">
    <property type="entry name" value="TM_PBP2"/>
    <property type="match status" value="1"/>
</dbReference>
<dbReference type="OrthoDB" id="9810086at2"/>
<dbReference type="InterPro" id="IPR035906">
    <property type="entry name" value="MetI-like_sf"/>
</dbReference>
<feature type="transmembrane region" description="Helical" evidence="7">
    <location>
        <begin position="77"/>
        <end position="96"/>
    </location>
</feature>
<protein>
    <submittedName>
        <fullName evidence="9">Carbohydrate ABC transporter permease</fullName>
    </submittedName>
</protein>
<keyword evidence="5 7" id="KW-1133">Transmembrane helix</keyword>
<comment type="subcellular location">
    <subcellularLocation>
        <location evidence="1 7">Cell membrane</location>
        <topology evidence="1 7">Multi-pass membrane protein</topology>
    </subcellularLocation>
</comment>
<dbReference type="EMBL" id="SSOB01000018">
    <property type="protein sequence ID" value="THF77743.1"/>
    <property type="molecule type" value="Genomic_DNA"/>
</dbReference>
<feature type="transmembrane region" description="Helical" evidence="7">
    <location>
        <begin position="108"/>
        <end position="127"/>
    </location>
</feature>
<evidence type="ECO:0000256" key="4">
    <source>
        <dbReference type="ARBA" id="ARBA00022692"/>
    </source>
</evidence>
<dbReference type="AlphaFoldDB" id="A0A4S4BRX2"/>
<feature type="transmembrane region" description="Helical" evidence="7">
    <location>
        <begin position="139"/>
        <end position="160"/>
    </location>
</feature>
<dbReference type="InterPro" id="IPR000515">
    <property type="entry name" value="MetI-like"/>
</dbReference>
<evidence type="ECO:0000259" key="8">
    <source>
        <dbReference type="PROSITE" id="PS50928"/>
    </source>
</evidence>
<keyword evidence="10" id="KW-1185">Reference proteome</keyword>
<gene>
    <name evidence="9" type="ORF">E6C55_15490</name>
</gene>
<feature type="domain" description="ABC transmembrane type-1" evidence="8">
    <location>
        <begin position="73"/>
        <end position="273"/>
    </location>
</feature>
<evidence type="ECO:0000256" key="1">
    <source>
        <dbReference type="ARBA" id="ARBA00004651"/>
    </source>
</evidence>
<dbReference type="GO" id="GO:0055085">
    <property type="term" value="P:transmembrane transport"/>
    <property type="evidence" value="ECO:0007669"/>
    <property type="project" value="InterPro"/>
</dbReference>
<evidence type="ECO:0000256" key="5">
    <source>
        <dbReference type="ARBA" id="ARBA00022989"/>
    </source>
</evidence>
<evidence type="ECO:0000313" key="9">
    <source>
        <dbReference type="EMBL" id="THF77743.1"/>
    </source>
</evidence>
<comment type="similarity">
    <text evidence="7">Belongs to the binding-protein-dependent transport system permease family.</text>
</comment>
<feature type="transmembrane region" description="Helical" evidence="7">
    <location>
        <begin position="254"/>
        <end position="273"/>
    </location>
</feature>
<evidence type="ECO:0000313" key="10">
    <source>
        <dbReference type="Proteomes" id="UP000310636"/>
    </source>
</evidence>
<accession>A0A4S4BRX2</accession>
<dbReference type="PANTHER" id="PTHR43744">
    <property type="entry name" value="ABC TRANSPORTER PERMEASE PROTEIN MG189-RELATED-RELATED"/>
    <property type="match status" value="1"/>
</dbReference>
<organism evidence="9 10">
    <name type="scientific">Cohnella fermenti</name>
    <dbReference type="NCBI Taxonomy" id="2565925"/>
    <lineage>
        <taxon>Bacteria</taxon>
        <taxon>Bacillati</taxon>
        <taxon>Bacillota</taxon>
        <taxon>Bacilli</taxon>
        <taxon>Bacillales</taxon>
        <taxon>Paenibacillaceae</taxon>
        <taxon>Cohnella</taxon>
    </lineage>
</organism>
<sequence>MKLSTGDRVFNWINIVLLGIVALITFFPFYYVIVVSFTDPTEYLRKALIVFPEKWSLASYEYLLSTPFFVKSLGSSAYLAIVGTLCSLAISSSLAYCLSRRRMRGRKAIMLFVLVTILFSPGIIPNYMLIRELHLINSYWAIIMPALSSGWNVLLLKGFFDSLPTELEEAAAIDGCNDISIWLRIILPLSLPALAAFGLFFAVGYWNTFFNAMLYLTDSSKWPVQVILQNILINASTGDLLSTAYTEKPPTETLKMAAVIIATVPILLVYPFLQKHFAKGALVGSVKG</sequence>
<keyword evidence="2 7" id="KW-0813">Transport</keyword>
<feature type="transmembrane region" description="Helical" evidence="7">
    <location>
        <begin position="181"/>
        <end position="206"/>
    </location>
</feature>
<keyword evidence="3" id="KW-1003">Cell membrane</keyword>
<evidence type="ECO:0000256" key="3">
    <source>
        <dbReference type="ARBA" id="ARBA00022475"/>
    </source>
</evidence>
<dbReference type="SUPFAM" id="SSF161098">
    <property type="entry name" value="MetI-like"/>
    <property type="match status" value="1"/>
</dbReference>
<keyword evidence="4 7" id="KW-0812">Transmembrane</keyword>
<dbReference type="Pfam" id="PF00528">
    <property type="entry name" value="BPD_transp_1"/>
    <property type="match status" value="1"/>
</dbReference>
<dbReference type="PROSITE" id="PS50928">
    <property type="entry name" value="ABC_TM1"/>
    <property type="match status" value="1"/>
</dbReference>
<name>A0A4S4BRX2_9BACL</name>
<evidence type="ECO:0000256" key="6">
    <source>
        <dbReference type="ARBA" id="ARBA00023136"/>
    </source>
</evidence>
<feature type="transmembrane region" description="Helical" evidence="7">
    <location>
        <begin position="12"/>
        <end position="33"/>
    </location>
</feature>
<evidence type="ECO:0000256" key="7">
    <source>
        <dbReference type="RuleBase" id="RU363032"/>
    </source>
</evidence>
<evidence type="ECO:0000256" key="2">
    <source>
        <dbReference type="ARBA" id="ARBA00022448"/>
    </source>
</evidence>
<comment type="caution">
    <text evidence="9">The sequence shown here is derived from an EMBL/GenBank/DDBJ whole genome shotgun (WGS) entry which is preliminary data.</text>
</comment>
<dbReference type="PANTHER" id="PTHR43744:SF9">
    <property type="entry name" value="POLYGALACTURONAN_RHAMNOGALACTURONAN TRANSPORT SYSTEM PERMEASE PROTEIN YTCP"/>
    <property type="match status" value="1"/>
</dbReference>
<reference evidence="9 10" key="1">
    <citation type="submission" date="2019-04" db="EMBL/GenBank/DDBJ databases">
        <title>Cohnella sp. nov. isolated from preserved vegetables.</title>
        <authorList>
            <person name="Lin S.-Y."/>
            <person name="Hung M.-H."/>
            <person name="Young C.-C."/>
        </authorList>
    </citation>
    <scope>NUCLEOTIDE SEQUENCE [LARGE SCALE GENOMIC DNA]</scope>
    <source>
        <strain evidence="9 10">CC-MHH1044</strain>
    </source>
</reference>
<keyword evidence="6 7" id="KW-0472">Membrane</keyword>
<dbReference type="Proteomes" id="UP000310636">
    <property type="component" value="Unassembled WGS sequence"/>
</dbReference>
<dbReference type="RefSeq" id="WP_136370717.1">
    <property type="nucleotide sequence ID" value="NZ_SSOB01000018.1"/>
</dbReference>
<dbReference type="Gene3D" id="1.10.3720.10">
    <property type="entry name" value="MetI-like"/>
    <property type="match status" value="1"/>
</dbReference>
<proteinExistence type="inferred from homology"/>